<dbReference type="GO" id="GO:0045820">
    <property type="term" value="P:negative regulation of glycolytic process"/>
    <property type="evidence" value="ECO:0007669"/>
    <property type="project" value="TreeGrafter"/>
</dbReference>
<feature type="active site" description="Tele-phosphohistidine intermediate" evidence="2">
    <location>
        <position position="14"/>
    </location>
</feature>
<dbReference type="Proteomes" id="UP001178288">
    <property type="component" value="Chromosome"/>
</dbReference>
<keyword evidence="1 4" id="KW-0378">Hydrolase</keyword>
<accession>A0AA95MKP7</accession>
<dbReference type="GO" id="GO:0005829">
    <property type="term" value="C:cytosol"/>
    <property type="evidence" value="ECO:0007669"/>
    <property type="project" value="TreeGrafter"/>
</dbReference>
<evidence type="ECO:0000256" key="3">
    <source>
        <dbReference type="PIRSR" id="PIRSR613078-2"/>
    </source>
</evidence>
<dbReference type="InterPro" id="IPR013078">
    <property type="entry name" value="His_Pase_superF_clade-1"/>
</dbReference>
<dbReference type="PANTHER" id="PTHR46517">
    <property type="entry name" value="FRUCTOSE-2,6-BISPHOSPHATASE TIGAR"/>
    <property type="match status" value="1"/>
</dbReference>
<dbReference type="KEGG" id="nnv:QNH39_14535"/>
<dbReference type="SMART" id="SM00855">
    <property type="entry name" value="PGAM"/>
    <property type="match status" value="1"/>
</dbReference>
<evidence type="ECO:0000256" key="2">
    <source>
        <dbReference type="PIRSR" id="PIRSR613078-1"/>
    </source>
</evidence>
<dbReference type="EC" id="3.1.3.-" evidence="4"/>
<dbReference type="Pfam" id="PF00300">
    <property type="entry name" value="His_Phos_1"/>
    <property type="match status" value="1"/>
</dbReference>
<dbReference type="InterPro" id="IPR029033">
    <property type="entry name" value="His_PPase_superfam"/>
</dbReference>
<dbReference type="AlphaFoldDB" id="A0AA95MKP7"/>
<dbReference type="CDD" id="cd07067">
    <property type="entry name" value="HP_PGM_like"/>
    <property type="match status" value="1"/>
</dbReference>
<feature type="active site" description="Proton donor/acceptor" evidence="2">
    <location>
        <position position="85"/>
    </location>
</feature>
<evidence type="ECO:0000313" key="5">
    <source>
        <dbReference type="Proteomes" id="UP001178288"/>
    </source>
</evidence>
<keyword evidence="5" id="KW-1185">Reference proteome</keyword>
<dbReference type="SUPFAM" id="SSF53254">
    <property type="entry name" value="Phosphoglycerate mutase-like"/>
    <property type="match status" value="1"/>
</dbReference>
<proteinExistence type="predicted"/>
<reference evidence="4" key="1">
    <citation type="submission" date="2023-05" db="EMBL/GenBank/DDBJ databases">
        <title>Comparative genomics of Bacillaceae isolates and their secondary metabolite potential.</title>
        <authorList>
            <person name="Song L."/>
            <person name="Nielsen L.J."/>
            <person name="Mohite O."/>
            <person name="Xu X."/>
            <person name="Weber T."/>
            <person name="Kovacs A.T."/>
        </authorList>
    </citation>
    <scope>NUCLEOTIDE SEQUENCE</scope>
    <source>
        <strain evidence="4">XLM17</strain>
    </source>
</reference>
<name>A0AA95MKP7_9BACI</name>
<evidence type="ECO:0000256" key="1">
    <source>
        <dbReference type="ARBA" id="ARBA00022801"/>
    </source>
</evidence>
<dbReference type="Gene3D" id="3.40.50.1240">
    <property type="entry name" value="Phosphoglycerate mutase-like"/>
    <property type="match status" value="1"/>
</dbReference>
<dbReference type="EMBL" id="CP126114">
    <property type="protein sequence ID" value="WHY83903.1"/>
    <property type="molecule type" value="Genomic_DNA"/>
</dbReference>
<gene>
    <name evidence="4" type="ORF">QNH39_14535</name>
</gene>
<feature type="binding site" evidence="3">
    <location>
        <begin position="13"/>
        <end position="20"/>
    </location>
    <ligand>
        <name>substrate</name>
    </ligand>
</feature>
<sequence>MGTCDDMDLFLVRHGITDWNQEKRYLGHTDRSIIKSELTQLEMLQKELMEQRFDHAFTSDLRRCQETLAFLNIPVPISVDARLREVNFGDWEGKTYNELKDDKAYQNWLDNWEQGSIPNGESSDVFKNRIDSFFQGLFKQSLETAPHGKRQFLLITHGGVIRYLVSRFVPSMSFWDLSVSHGQGIRLTLQRQKEEWVCSSLSAVPFQEKEK</sequence>
<dbReference type="RefSeq" id="WP_066087778.1">
    <property type="nucleotide sequence ID" value="NZ_CP126114.1"/>
</dbReference>
<protein>
    <submittedName>
        <fullName evidence="4">Histidine phosphatase family protein</fullName>
        <ecNumber evidence="4">3.1.3.-</ecNumber>
    </submittedName>
</protein>
<dbReference type="InterPro" id="IPR051695">
    <property type="entry name" value="Phosphoglycerate_Mutase"/>
</dbReference>
<dbReference type="GO" id="GO:0043456">
    <property type="term" value="P:regulation of pentose-phosphate shunt"/>
    <property type="evidence" value="ECO:0007669"/>
    <property type="project" value="TreeGrafter"/>
</dbReference>
<dbReference type="PANTHER" id="PTHR46517:SF1">
    <property type="entry name" value="FRUCTOSE-2,6-BISPHOSPHATASE TIGAR"/>
    <property type="match status" value="1"/>
</dbReference>
<evidence type="ECO:0000313" key="4">
    <source>
        <dbReference type="EMBL" id="WHY83903.1"/>
    </source>
</evidence>
<organism evidence="4 5">
    <name type="scientific">Neobacillus novalis</name>
    <dbReference type="NCBI Taxonomy" id="220687"/>
    <lineage>
        <taxon>Bacteria</taxon>
        <taxon>Bacillati</taxon>
        <taxon>Bacillota</taxon>
        <taxon>Bacilli</taxon>
        <taxon>Bacillales</taxon>
        <taxon>Bacillaceae</taxon>
        <taxon>Neobacillus</taxon>
    </lineage>
</organism>
<feature type="binding site" evidence="3">
    <location>
        <position position="63"/>
    </location>
    <ligand>
        <name>substrate</name>
    </ligand>
</feature>
<dbReference type="GO" id="GO:0004331">
    <property type="term" value="F:fructose-2,6-bisphosphate 2-phosphatase activity"/>
    <property type="evidence" value="ECO:0007669"/>
    <property type="project" value="TreeGrafter"/>
</dbReference>